<dbReference type="KEGG" id="alf:CFBP5473_10570"/>
<reference evidence="5 7" key="1">
    <citation type="submission" date="2019-04" db="EMBL/GenBank/DDBJ databases">
        <title>Complete genome sequence of Agrobacterium larrymoorei CFBP5473.</title>
        <authorList>
            <person name="Haryono M."/>
            <person name="Chou L."/>
            <person name="Lin Y.-C."/>
            <person name="Lai E.-M."/>
            <person name="Kuo C.-H."/>
        </authorList>
    </citation>
    <scope>NUCLEOTIDE SEQUENCE [LARGE SCALE GENOMIC DNA]</scope>
    <source>
        <strain evidence="5 7">CFBP5473</strain>
    </source>
</reference>
<dbReference type="AlphaFoldDB" id="A0A4D7DVN9"/>
<reference evidence="6 8" key="2">
    <citation type="submission" date="2021-03" db="EMBL/GenBank/DDBJ databases">
        <title>Rapid diversification of plasmids in a genus of pathogenic and nitrogen fixing bacteria.</title>
        <authorList>
            <person name="Weisberg A.J."/>
            <person name="Miller M."/>
            <person name="Ream W."/>
            <person name="Grunwald N.J."/>
            <person name="Chang J.H."/>
        </authorList>
    </citation>
    <scope>NUCLEOTIDE SEQUENCE [LARGE SCALE GENOMIC DNA]</scope>
    <source>
        <strain evidence="6 8">AF3.44</strain>
    </source>
</reference>
<dbReference type="OrthoDB" id="9814866at2"/>
<organism evidence="5 7">
    <name type="scientific">Agrobacterium larrymoorei</name>
    <dbReference type="NCBI Taxonomy" id="160699"/>
    <lineage>
        <taxon>Bacteria</taxon>
        <taxon>Pseudomonadati</taxon>
        <taxon>Pseudomonadota</taxon>
        <taxon>Alphaproteobacteria</taxon>
        <taxon>Hyphomicrobiales</taxon>
        <taxon>Rhizobiaceae</taxon>
        <taxon>Rhizobium/Agrobacterium group</taxon>
        <taxon>Agrobacterium</taxon>
    </lineage>
</organism>
<dbReference type="GO" id="GO:0007165">
    <property type="term" value="P:signal transduction"/>
    <property type="evidence" value="ECO:0007669"/>
    <property type="project" value="UniProtKB-KW"/>
</dbReference>
<evidence type="ECO:0000256" key="2">
    <source>
        <dbReference type="ARBA" id="ARBA00029447"/>
    </source>
</evidence>
<keyword evidence="8" id="KW-1185">Reference proteome</keyword>
<dbReference type="STRING" id="1367849.GCA_000518585_02711"/>
<dbReference type="Proteomes" id="UP000298545">
    <property type="component" value="Chromosome circular"/>
</dbReference>
<dbReference type="EMBL" id="CP039691">
    <property type="protein sequence ID" value="QCI98312.1"/>
    <property type="molecule type" value="Genomic_DNA"/>
</dbReference>
<dbReference type="Proteomes" id="UP000826513">
    <property type="component" value="Chromosome 1"/>
</dbReference>
<dbReference type="PANTHER" id="PTHR43531">
    <property type="entry name" value="PROTEIN ICFG"/>
    <property type="match status" value="1"/>
</dbReference>
<evidence type="ECO:0000256" key="1">
    <source>
        <dbReference type="ARBA" id="ARBA00022500"/>
    </source>
</evidence>
<keyword evidence="3" id="KW-0807">Transducer</keyword>
<evidence type="ECO:0000313" key="6">
    <source>
        <dbReference type="EMBL" id="QYA06232.1"/>
    </source>
</evidence>
<sequence length="370" mass="41053">MTSAAQAIQKGSLPPATPRTMRVVTDGMSNDLKRFSKDNSHIVKQIRLLAINALIEAARAGDAGKGFSVVANEVQRLAQIASDISSTFEHNVLSRIGLSRDMAEALVEEMEGVRLMDTAQTLVQLIVRNLFERTADVRWWATDTALWQALQQPNEANVAFASERLGVINRFYTVYIDLVMTDLRGNVIGSANPRFQRSLQGRSLKLEPWFIAASQCRSGDEYIVDQVKSSPLHDDRDVLVYATGIREDGKNDGPLVGTLGVYFDWQDQGRSIVEKEANLPPQVAQRTKVMLIDGDMRVIASNDPVLRFSRYPLQNQSGAMRGSYYDGAGSIVAFAKTLGYEDYDGLGWYGVIVQQTENEDIIRDLLGMKA</sequence>
<dbReference type="InterPro" id="IPR004089">
    <property type="entry name" value="MCPsignal_dom"/>
</dbReference>
<dbReference type="PROSITE" id="PS50111">
    <property type="entry name" value="CHEMOTAXIS_TRANSDUC_2"/>
    <property type="match status" value="1"/>
</dbReference>
<dbReference type="GO" id="GO:0005886">
    <property type="term" value="C:plasma membrane"/>
    <property type="evidence" value="ECO:0007669"/>
    <property type="project" value="TreeGrafter"/>
</dbReference>
<dbReference type="Pfam" id="PF00015">
    <property type="entry name" value="MCPsignal"/>
    <property type="match status" value="1"/>
</dbReference>
<dbReference type="InterPro" id="IPR004090">
    <property type="entry name" value="Chemotax_Me-accpt_rcpt"/>
</dbReference>
<dbReference type="PANTHER" id="PTHR43531:SF11">
    <property type="entry name" value="METHYL-ACCEPTING CHEMOTAXIS PROTEIN 3"/>
    <property type="match status" value="1"/>
</dbReference>
<protein>
    <submittedName>
        <fullName evidence="5">Chemotaxis protein</fullName>
    </submittedName>
    <submittedName>
        <fullName evidence="6">Conjugal transfer protein TraG</fullName>
    </submittedName>
</protein>
<dbReference type="InterPro" id="IPR051310">
    <property type="entry name" value="MCP_chemotaxis"/>
</dbReference>
<accession>A0A4D7DVN9</accession>
<dbReference type="GO" id="GO:0004888">
    <property type="term" value="F:transmembrane signaling receptor activity"/>
    <property type="evidence" value="ECO:0007669"/>
    <property type="project" value="InterPro"/>
</dbReference>
<dbReference type="PRINTS" id="PR00260">
    <property type="entry name" value="CHEMTRNSDUCR"/>
</dbReference>
<dbReference type="EMBL" id="CP072167">
    <property type="protein sequence ID" value="QYA06232.1"/>
    <property type="molecule type" value="Genomic_DNA"/>
</dbReference>
<dbReference type="SUPFAM" id="SSF58104">
    <property type="entry name" value="Methyl-accepting chemotaxis protein (MCP) signaling domain"/>
    <property type="match status" value="1"/>
</dbReference>
<dbReference type="GO" id="GO:0006935">
    <property type="term" value="P:chemotaxis"/>
    <property type="evidence" value="ECO:0007669"/>
    <property type="project" value="UniProtKB-KW"/>
</dbReference>
<evidence type="ECO:0000313" key="7">
    <source>
        <dbReference type="Proteomes" id="UP000298545"/>
    </source>
</evidence>
<evidence type="ECO:0000259" key="4">
    <source>
        <dbReference type="PROSITE" id="PS50111"/>
    </source>
</evidence>
<dbReference type="Gene3D" id="3.30.450.20">
    <property type="entry name" value="PAS domain"/>
    <property type="match status" value="1"/>
</dbReference>
<evidence type="ECO:0000313" key="5">
    <source>
        <dbReference type="EMBL" id="QCI98312.1"/>
    </source>
</evidence>
<evidence type="ECO:0000313" key="8">
    <source>
        <dbReference type="Proteomes" id="UP000826513"/>
    </source>
</evidence>
<name>A0A4D7DVN9_9HYPH</name>
<dbReference type="Gene3D" id="1.10.287.950">
    <property type="entry name" value="Methyl-accepting chemotaxis protein"/>
    <property type="match status" value="1"/>
</dbReference>
<gene>
    <name evidence="5" type="ORF">CFBP5473_10570</name>
    <name evidence="6" type="ORF">J5285_09150</name>
</gene>
<evidence type="ECO:0000256" key="3">
    <source>
        <dbReference type="PROSITE-ProRule" id="PRU00284"/>
    </source>
</evidence>
<comment type="similarity">
    <text evidence="2">Belongs to the methyl-accepting chemotaxis (MCP) protein family.</text>
</comment>
<keyword evidence="1" id="KW-0145">Chemotaxis</keyword>
<dbReference type="RefSeq" id="WP_051441277.1">
    <property type="nucleotide sequence ID" value="NZ_CP039691.1"/>
</dbReference>
<feature type="domain" description="Methyl-accepting transducer" evidence="4">
    <location>
        <begin position="40"/>
        <end position="79"/>
    </location>
</feature>
<proteinExistence type="inferred from homology"/>